<dbReference type="EMBL" id="JAPDMZ010000071">
    <property type="protein sequence ID" value="KAK0551841.1"/>
    <property type="molecule type" value="Genomic_DNA"/>
</dbReference>
<feature type="domain" description="DUF6801" evidence="2">
    <location>
        <begin position="43"/>
        <end position="198"/>
    </location>
</feature>
<keyword evidence="4" id="KW-1185">Reference proteome</keyword>
<evidence type="ECO:0000313" key="4">
    <source>
        <dbReference type="Proteomes" id="UP001176517"/>
    </source>
</evidence>
<comment type="caution">
    <text evidence="3">The sequence shown here is derived from an EMBL/GenBank/DDBJ whole genome shotgun (WGS) entry which is preliminary data.</text>
</comment>
<name>A0AAN6GVF5_9BASI</name>
<keyword evidence="1" id="KW-0732">Signal</keyword>
<dbReference type="InterPro" id="IPR046542">
    <property type="entry name" value="DUF6801"/>
</dbReference>
<dbReference type="AlphaFoldDB" id="A0AAN6GVF5"/>
<feature type="signal peptide" evidence="1">
    <location>
        <begin position="1"/>
        <end position="17"/>
    </location>
</feature>
<evidence type="ECO:0000259" key="2">
    <source>
        <dbReference type="Pfam" id="PF20611"/>
    </source>
</evidence>
<evidence type="ECO:0000313" key="3">
    <source>
        <dbReference type="EMBL" id="KAK0551841.1"/>
    </source>
</evidence>
<reference evidence="3" key="1">
    <citation type="journal article" date="2023" name="PhytoFront">
        <title>Draft Genome Resources of Seven Strains of Tilletia horrida, Causal Agent of Kernel Smut of Rice.</title>
        <authorList>
            <person name="Khanal S."/>
            <person name="Antony Babu S."/>
            <person name="Zhou X.G."/>
        </authorList>
    </citation>
    <scope>NUCLEOTIDE SEQUENCE</scope>
    <source>
        <strain evidence="3">TX6</strain>
    </source>
</reference>
<proteinExistence type="predicted"/>
<dbReference type="Proteomes" id="UP001176517">
    <property type="component" value="Unassembled WGS sequence"/>
</dbReference>
<gene>
    <name evidence="3" type="ORF">OC846_003127</name>
</gene>
<accession>A0AAN6GVF5</accession>
<protein>
    <recommendedName>
        <fullName evidence="2">DUF6801 domain-containing protein</fullName>
    </recommendedName>
</protein>
<feature type="chain" id="PRO_5042922023" description="DUF6801 domain-containing protein" evidence="1">
    <location>
        <begin position="18"/>
        <end position="409"/>
    </location>
</feature>
<organism evidence="3 4">
    <name type="scientific">Tilletia horrida</name>
    <dbReference type="NCBI Taxonomy" id="155126"/>
    <lineage>
        <taxon>Eukaryota</taxon>
        <taxon>Fungi</taxon>
        <taxon>Dikarya</taxon>
        <taxon>Basidiomycota</taxon>
        <taxon>Ustilaginomycotina</taxon>
        <taxon>Exobasidiomycetes</taxon>
        <taxon>Tilletiales</taxon>
        <taxon>Tilletiaceae</taxon>
        <taxon>Tilletia</taxon>
    </lineage>
</organism>
<evidence type="ECO:0000256" key="1">
    <source>
        <dbReference type="SAM" id="SignalP"/>
    </source>
</evidence>
<dbReference type="Pfam" id="PF20611">
    <property type="entry name" value="DUF6801"/>
    <property type="match status" value="1"/>
</dbReference>
<sequence length="409" mass="40769">MKLTVASVLALASAAAAAGTDGPYHIGAAPAGFIKGVLNTTLNCNITALGILPIGGYPIPFGVSAVLPDQVNAGQSFNVVAGTRLIVPKTVNFLAALFGAKFYQGTATKVIVNAAGASPASIDAAANGGLPIPRAPINANGVSVLEVPGNGNTITVGPFKGASDSSTIVLSFGEIDATVNTYNATGGKTFITAFVKCPAAKRPTSLAFVNTGGSGSTALINPKNDGVIQSVPLGFTAGVVGTNYFCDFSGFVQGTVRISVGGVASNAAVASGGAITISQGQGNVYLTSKLISDIKGIVSTAVKYRITISTLNFYAVNASPATQNVLPNGFTATASLNTQPLVVPQGAPTNTLPDITFTAGASGSTALISLGDVAGDATLVDADGNDILDIQFTCAANNPNTGLLPFNIV</sequence>